<dbReference type="SUPFAM" id="SSF48726">
    <property type="entry name" value="Immunoglobulin"/>
    <property type="match status" value="2"/>
</dbReference>
<evidence type="ECO:0000313" key="3">
    <source>
        <dbReference type="Proteomes" id="UP000669903"/>
    </source>
</evidence>
<feature type="domain" description="Ig-like" evidence="1">
    <location>
        <begin position="307"/>
        <end position="394"/>
    </location>
</feature>
<dbReference type="Pfam" id="PF07686">
    <property type="entry name" value="V-set"/>
    <property type="match status" value="1"/>
</dbReference>
<dbReference type="Proteomes" id="UP000669903">
    <property type="component" value="Unassembled WGS sequence"/>
</dbReference>
<dbReference type="InterPro" id="IPR007110">
    <property type="entry name" value="Ig-like_dom"/>
</dbReference>
<dbReference type="AlphaFoldDB" id="A0A836FU44"/>
<evidence type="ECO:0000313" key="2">
    <source>
        <dbReference type="EMBL" id="KAG5334105.1"/>
    </source>
</evidence>
<dbReference type="GO" id="GO:0032589">
    <property type="term" value="C:neuron projection membrane"/>
    <property type="evidence" value="ECO:0007669"/>
    <property type="project" value="TreeGrafter"/>
</dbReference>
<protein>
    <submittedName>
        <fullName evidence="2">LSAMP protein</fullName>
    </submittedName>
</protein>
<dbReference type="InterPro" id="IPR037448">
    <property type="entry name" value="Zig-8"/>
</dbReference>
<sequence length="543" mass="62295">MGSPLLPIVVDIVMQKVGTITGLIDRVLSLSHPTYHQENFELIIKIFLNNGYLLEMKNRLSKKFKQWNKQDNTSMDKITNNNEEKIDHKFFTIPFIPLLSEKIKKFFEKDALIHMTYKGINNLRRFIRGYKDVRPKLSYTDVYKIDCRDCEASYVGQTNRCSKTFLFAQDFKSVDIHKQLVSVYGESVMSESMVRRWVREFKAGRHSLEDESGRGRPSLITDELTTKIENAIRNDRRLTLDELHNLFPEISRSLIHEIVSEKLEFRKVCARWVRKPIARERQGGIASCLRNFRTDFLEEWPTPGTGPHFDISMQSNFTGLVGKTVHLVCKVKNLGNRTVSWVRHRDIHLLTVGRYTYTSDQRFEALHSPHTEDWTLRIRYPQRKDSGIYECQISTTPPIGHPVYLTIVEPITIIIGAPDLFVNKGSTINLTCVVKYAPEPPPTMTWSHNTEIINFDSPRGGISLVTEKGPETTSRLMIQKAVPSDSGIYRCEPSNANPSSIKVHVVNEEHPAAMHHGESGSSSYSKTRPICFIILVIANIMFI</sequence>
<dbReference type="Gene3D" id="1.10.10.1450">
    <property type="match status" value="1"/>
</dbReference>
<dbReference type="Pfam" id="PF17906">
    <property type="entry name" value="HTH_48"/>
    <property type="match status" value="1"/>
</dbReference>
<feature type="domain" description="Ig-like" evidence="1">
    <location>
        <begin position="410"/>
        <end position="502"/>
    </location>
</feature>
<dbReference type="SMART" id="SM00408">
    <property type="entry name" value="IGc2"/>
    <property type="match status" value="2"/>
</dbReference>
<dbReference type="FunFam" id="2.60.40.10:FF:000533">
    <property type="entry name" value="Uncharacterized protein, isoform A"/>
    <property type="match status" value="1"/>
</dbReference>
<accession>A0A836FU44</accession>
<evidence type="ECO:0000259" key="1">
    <source>
        <dbReference type="PROSITE" id="PS50835"/>
    </source>
</evidence>
<proteinExistence type="predicted"/>
<dbReference type="PANTHER" id="PTHR23279">
    <property type="entry name" value="DEFECTIVE PROBOSCIS EXTENSION RESPONSE DPR -RELATED"/>
    <property type="match status" value="1"/>
</dbReference>
<keyword evidence="3" id="KW-1185">Reference proteome</keyword>
<dbReference type="Pfam" id="PF13927">
    <property type="entry name" value="Ig_3"/>
    <property type="match status" value="1"/>
</dbReference>
<dbReference type="EMBL" id="JAANIC010004582">
    <property type="protein sequence ID" value="KAG5334105.1"/>
    <property type="molecule type" value="Genomic_DNA"/>
</dbReference>
<dbReference type="InterPro" id="IPR013783">
    <property type="entry name" value="Ig-like_fold"/>
</dbReference>
<dbReference type="Pfam" id="PF26215">
    <property type="entry name" value="HTH_animal"/>
    <property type="match status" value="1"/>
</dbReference>
<dbReference type="InterPro" id="IPR003599">
    <property type="entry name" value="Ig_sub"/>
</dbReference>
<feature type="non-terminal residue" evidence="2">
    <location>
        <position position="543"/>
    </location>
</feature>
<dbReference type="InterPro" id="IPR041426">
    <property type="entry name" value="Mos1_HTH"/>
</dbReference>
<organism evidence="2 3">
    <name type="scientific">Acromyrmex charruanus</name>
    <dbReference type="NCBI Taxonomy" id="2715315"/>
    <lineage>
        <taxon>Eukaryota</taxon>
        <taxon>Metazoa</taxon>
        <taxon>Ecdysozoa</taxon>
        <taxon>Arthropoda</taxon>
        <taxon>Hexapoda</taxon>
        <taxon>Insecta</taxon>
        <taxon>Pterygota</taxon>
        <taxon>Neoptera</taxon>
        <taxon>Endopterygota</taxon>
        <taxon>Hymenoptera</taxon>
        <taxon>Apocrita</taxon>
        <taxon>Aculeata</taxon>
        <taxon>Formicoidea</taxon>
        <taxon>Formicidae</taxon>
        <taxon>Myrmicinae</taxon>
        <taxon>Acromyrmex</taxon>
    </lineage>
</organism>
<reference evidence="2" key="1">
    <citation type="submission" date="2020-03" db="EMBL/GenBank/DDBJ databases">
        <title>Relaxed selection underlies rapid genomic changes in the transitions from sociality to social parasitism in ants.</title>
        <authorList>
            <person name="Bi X."/>
        </authorList>
    </citation>
    <scope>NUCLEOTIDE SEQUENCE</scope>
    <source>
        <strain evidence="2">BGI-DK2014a</strain>
        <tissue evidence="2">Whole body</tissue>
    </source>
</reference>
<dbReference type="FunFam" id="2.60.40.10:FF:000129">
    <property type="entry name" value="CLUMA_CG018772, isoform A"/>
    <property type="match status" value="1"/>
</dbReference>
<dbReference type="Gene3D" id="2.60.40.10">
    <property type="entry name" value="Immunoglobulins"/>
    <property type="match status" value="2"/>
</dbReference>
<dbReference type="InterPro" id="IPR058912">
    <property type="entry name" value="HTH_animal"/>
</dbReference>
<dbReference type="SMART" id="SM00409">
    <property type="entry name" value="IG"/>
    <property type="match status" value="2"/>
</dbReference>
<dbReference type="PANTHER" id="PTHR23279:SF5">
    <property type="entry name" value="DEFECTIVE PROBOSCIS EXTENSION RESPONSE 8, ISOFORM A"/>
    <property type="match status" value="1"/>
</dbReference>
<name>A0A836FU44_9HYME</name>
<dbReference type="InterPro" id="IPR013106">
    <property type="entry name" value="Ig_V-set"/>
</dbReference>
<dbReference type="PROSITE" id="PS50835">
    <property type="entry name" value="IG_LIKE"/>
    <property type="match status" value="2"/>
</dbReference>
<feature type="non-terminal residue" evidence="2">
    <location>
        <position position="1"/>
    </location>
</feature>
<dbReference type="InterPro" id="IPR036179">
    <property type="entry name" value="Ig-like_dom_sf"/>
</dbReference>
<dbReference type="CDD" id="cd00096">
    <property type="entry name" value="Ig"/>
    <property type="match status" value="1"/>
</dbReference>
<dbReference type="InterPro" id="IPR003598">
    <property type="entry name" value="Ig_sub2"/>
</dbReference>
<gene>
    <name evidence="2" type="primary">Lsamp_1</name>
    <name evidence="2" type="ORF">G6Z76_0012018</name>
</gene>
<dbReference type="GO" id="GO:0050808">
    <property type="term" value="P:synapse organization"/>
    <property type="evidence" value="ECO:0007669"/>
    <property type="project" value="TreeGrafter"/>
</dbReference>
<dbReference type="SMART" id="SM00406">
    <property type="entry name" value="IGv"/>
    <property type="match status" value="1"/>
</dbReference>
<comment type="caution">
    <text evidence="2">The sequence shown here is derived from an EMBL/GenBank/DDBJ whole genome shotgun (WGS) entry which is preliminary data.</text>
</comment>